<dbReference type="EMBL" id="JAAIYP010000031">
    <property type="protein sequence ID" value="NFV79525.1"/>
    <property type="molecule type" value="Genomic_DNA"/>
</dbReference>
<protein>
    <submittedName>
        <fullName evidence="1">DUF3572 domain-containing protein</fullName>
    </submittedName>
</protein>
<gene>
    <name evidence="1" type="ORF">G4223_05310</name>
</gene>
<evidence type="ECO:0000313" key="2">
    <source>
        <dbReference type="Proteomes" id="UP000480684"/>
    </source>
</evidence>
<dbReference type="Proteomes" id="UP000480684">
    <property type="component" value="Unassembled WGS sequence"/>
</dbReference>
<reference evidence="1 2" key="1">
    <citation type="submission" date="2020-02" db="EMBL/GenBank/DDBJ databases">
        <authorList>
            <person name="Dziuba M."/>
            <person name="Kuznetsov B."/>
            <person name="Mardanov A."/>
            <person name="Ravin N."/>
            <person name="Grouzdev D."/>
        </authorList>
    </citation>
    <scope>NUCLEOTIDE SEQUENCE [LARGE SCALE GENOMIC DNA]</scope>
    <source>
        <strain evidence="1 2">SpK</strain>
    </source>
</reference>
<name>A0A7C9QSK9_9PROT</name>
<accession>A0A7C9QSK9</accession>
<organism evidence="1 2">
    <name type="scientific">Magnetospirillum aberrantis SpK</name>
    <dbReference type="NCBI Taxonomy" id="908842"/>
    <lineage>
        <taxon>Bacteria</taxon>
        <taxon>Pseudomonadati</taxon>
        <taxon>Pseudomonadota</taxon>
        <taxon>Alphaproteobacteria</taxon>
        <taxon>Rhodospirillales</taxon>
        <taxon>Rhodospirillaceae</taxon>
        <taxon>Magnetospirillum</taxon>
    </lineage>
</organism>
<keyword evidence="2" id="KW-1185">Reference proteome</keyword>
<dbReference type="InterPro" id="IPR021955">
    <property type="entry name" value="DUF3572"/>
</dbReference>
<sequence>MDPFKPYQPKSRPIAPAKLTAEDAQAVALKALTFVAGDESLLSRFVALSGCGFDDIKARLADIGFLAGVLDFMLADEQAVLAFAEAEGMSPETPMQARLKLMPVPHTP</sequence>
<proteinExistence type="predicted"/>
<evidence type="ECO:0000313" key="1">
    <source>
        <dbReference type="EMBL" id="NFV79525.1"/>
    </source>
</evidence>
<dbReference type="AlphaFoldDB" id="A0A7C9QSK9"/>
<dbReference type="Pfam" id="PF12096">
    <property type="entry name" value="DUF3572"/>
    <property type="match status" value="1"/>
</dbReference>
<dbReference type="RefSeq" id="WP_163676065.1">
    <property type="nucleotide sequence ID" value="NZ_JAAIYP010000031.1"/>
</dbReference>
<comment type="caution">
    <text evidence="1">The sequence shown here is derived from an EMBL/GenBank/DDBJ whole genome shotgun (WGS) entry which is preliminary data.</text>
</comment>